<dbReference type="Proteomes" id="UP001595735">
    <property type="component" value="Unassembled WGS sequence"/>
</dbReference>
<name>A0ABV7XWL7_9FLAO</name>
<accession>A0ABV7XWL7</accession>
<reference evidence="3" key="1">
    <citation type="journal article" date="2019" name="Int. J. Syst. Evol. Microbiol.">
        <title>The Global Catalogue of Microorganisms (GCM) 10K type strain sequencing project: providing services to taxonomists for standard genome sequencing and annotation.</title>
        <authorList>
            <consortium name="The Broad Institute Genomics Platform"/>
            <consortium name="The Broad Institute Genome Sequencing Center for Infectious Disease"/>
            <person name="Wu L."/>
            <person name="Ma J."/>
        </authorList>
    </citation>
    <scope>NUCLEOTIDE SEQUENCE [LARGE SCALE GENOMIC DNA]</scope>
    <source>
        <strain evidence="3">CECT 7798</strain>
    </source>
</reference>
<evidence type="ECO:0000313" key="3">
    <source>
        <dbReference type="Proteomes" id="UP001595735"/>
    </source>
</evidence>
<evidence type="ECO:0000313" key="2">
    <source>
        <dbReference type="EMBL" id="MFC3756174.1"/>
    </source>
</evidence>
<keyword evidence="3" id="KW-1185">Reference proteome</keyword>
<dbReference type="EMBL" id="JBHRYO010000002">
    <property type="protein sequence ID" value="MFC3756174.1"/>
    <property type="molecule type" value="Genomic_DNA"/>
</dbReference>
<proteinExistence type="predicted"/>
<evidence type="ECO:0000256" key="1">
    <source>
        <dbReference type="SAM" id="SignalP"/>
    </source>
</evidence>
<sequence>MKLKLKLNDKLFALIGLLCFSLSFAQKVEFTVPKSIEVLENIIFDFQNDFTKPIAVDAAATPDDFSTTVDLFDLKYDGENKNPYLNLALNKGAKSKQFIERASWTVTFKKITKKSTKVSIDIESVIPDRWSKKEVNVKLTQSTGKVENEIKEFLLNYKKPKSSSAWATADAAAEPTEAQIAAAEAQATAQMAELENRRLIQKTTSKKLQALFSKKQFITLPTTADTFTKSLQIQSKEMECNDCKDGKYSNWDIDEVFNLIYAKMNDGQEYYALQYYGDKKVSGLPYGLVFNESSPSECKAKFARYNAQLYQTTVDVDANTATALTVVTFKMNNSFVRLEFGNQYLTRLLVSNKEQ</sequence>
<evidence type="ECO:0008006" key="4">
    <source>
        <dbReference type="Google" id="ProtNLM"/>
    </source>
</evidence>
<feature type="signal peptide" evidence="1">
    <location>
        <begin position="1"/>
        <end position="25"/>
    </location>
</feature>
<protein>
    <recommendedName>
        <fullName evidence="4">DUF4468 domain-containing protein</fullName>
    </recommendedName>
</protein>
<gene>
    <name evidence="2" type="ORF">ACFONJ_09375</name>
</gene>
<feature type="chain" id="PRO_5046477272" description="DUF4468 domain-containing protein" evidence="1">
    <location>
        <begin position="26"/>
        <end position="355"/>
    </location>
</feature>
<keyword evidence="1" id="KW-0732">Signal</keyword>
<organism evidence="2 3">
    <name type="scientific">Chryseobacterium tructae</name>
    <dbReference type="NCBI Taxonomy" id="1037380"/>
    <lineage>
        <taxon>Bacteria</taxon>
        <taxon>Pseudomonadati</taxon>
        <taxon>Bacteroidota</taxon>
        <taxon>Flavobacteriia</taxon>
        <taxon>Flavobacteriales</taxon>
        <taxon>Weeksellaceae</taxon>
        <taxon>Chryseobacterium group</taxon>
        <taxon>Chryseobacterium</taxon>
    </lineage>
</organism>
<comment type="caution">
    <text evidence="2">The sequence shown here is derived from an EMBL/GenBank/DDBJ whole genome shotgun (WGS) entry which is preliminary data.</text>
</comment>
<dbReference type="RefSeq" id="WP_290296475.1">
    <property type="nucleotide sequence ID" value="NZ_JAUFQR010000001.1"/>
</dbReference>